<dbReference type="OrthoDB" id="20295at2759"/>
<dbReference type="GO" id="GO:0000209">
    <property type="term" value="P:protein polyubiquitination"/>
    <property type="evidence" value="ECO:0007669"/>
    <property type="project" value="TreeGrafter"/>
</dbReference>
<evidence type="ECO:0000256" key="9">
    <source>
        <dbReference type="ARBA" id="ARBA00023110"/>
    </source>
</evidence>
<dbReference type="GO" id="GO:0036503">
    <property type="term" value="P:ERAD pathway"/>
    <property type="evidence" value="ECO:0007669"/>
    <property type="project" value="InterPro"/>
</dbReference>
<dbReference type="AlphaFoldDB" id="A0A2J6QLT7"/>
<dbReference type="FunFam" id="3.30.40.10:FF:000055">
    <property type="entry name" value="Ubiquitin conjugation factor e4 a"/>
    <property type="match status" value="1"/>
</dbReference>
<evidence type="ECO:0000256" key="5">
    <source>
        <dbReference type="ARBA" id="ARBA00007434"/>
    </source>
</evidence>
<dbReference type="InterPro" id="IPR013083">
    <property type="entry name" value="Znf_RING/FYVE/PHD"/>
</dbReference>
<comment type="catalytic activity">
    <reaction evidence="1">
        <text>S-ubiquitinyl-[E2 ubiquitin-conjugating enzyme]-L-cysteine + [acceptor protein]-L-lysine = [E2 ubiquitin-conjugating enzyme]-L-cysteine + N(6)-ubiquitinyl-[acceptor protein]-L-lysine.</text>
        <dbReference type="EC" id="2.3.2.27"/>
    </reaction>
</comment>
<keyword evidence="9" id="KW-0697">Rotamase</keyword>
<evidence type="ECO:0000256" key="8">
    <source>
        <dbReference type="ARBA" id="ARBA00022786"/>
    </source>
</evidence>
<dbReference type="PROSITE" id="PS51698">
    <property type="entry name" value="U_BOX"/>
    <property type="match status" value="1"/>
</dbReference>
<dbReference type="SMART" id="SM00504">
    <property type="entry name" value="Ubox"/>
    <property type="match status" value="1"/>
</dbReference>
<dbReference type="Proteomes" id="UP000235672">
    <property type="component" value="Unassembled WGS sequence"/>
</dbReference>
<dbReference type="GO" id="GO:0000151">
    <property type="term" value="C:ubiquitin ligase complex"/>
    <property type="evidence" value="ECO:0007669"/>
    <property type="project" value="InterPro"/>
</dbReference>
<dbReference type="InterPro" id="IPR045132">
    <property type="entry name" value="UBE4"/>
</dbReference>
<dbReference type="SUPFAM" id="SSF57850">
    <property type="entry name" value="RING/U-box"/>
    <property type="match status" value="1"/>
</dbReference>
<comment type="subcellular location">
    <subcellularLocation>
        <location evidence="3">Cytoplasm</location>
    </subcellularLocation>
    <subcellularLocation>
        <location evidence="2">Nucleus</location>
    </subcellularLocation>
</comment>
<dbReference type="EMBL" id="KZ613466">
    <property type="protein sequence ID" value="PMD27224.1"/>
    <property type="molecule type" value="Genomic_DNA"/>
</dbReference>
<dbReference type="Pfam" id="PF10408">
    <property type="entry name" value="Ufd2P_core"/>
    <property type="match status" value="1"/>
</dbReference>
<dbReference type="GO" id="GO:0005634">
    <property type="term" value="C:nucleus"/>
    <property type="evidence" value="ECO:0007669"/>
    <property type="project" value="UniProtKB-SubCell"/>
</dbReference>
<evidence type="ECO:0000256" key="10">
    <source>
        <dbReference type="ARBA" id="ARBA00023242"/>
    </source>
</evidence>
<proteinExistence type="inferred from homology"/>
<keyword evidence="6" id="KW-0963">Cytoplasm</keyword>
<evidence type="ECO:0000259" key="12">
    <source>
        <dbReference type="PROSITE" id="PS51698"/>
    </source>
</evidence>
<dbReference type="GO" id="GO:0034450">
    <property type="term" value="F:ubiquitin-ubiquitin ligase activity"/>
    <property type="evidence" value="ECO:0007669"/>
    <property type="project" value="InterPro"/>
</dbReference>
<organism evidence="13 14">
    <name type="scientific">Hyaloscypha hepaticicola</name>
    <dbReference type="NCBI Taxonomy" id="2082293"/>
    <lineage>
        <taxon>Eukaryota</taxon>
        <taxon>Fungi</taxon>
        <taxon>Dikarya</taxon>
        <taxon>Ascomycota</taxon>
        <taxon>Pezizomycotina</taxon>
        <taxon>Leotiomycetes</taxon>
        <taxon>Helotiales</taxon>
        <taxon>Hyaloscyphaceae</taxon>
        <taxon>Hyaloscypha</taxon>
    </lineage>
</organism>
<dbReference type="GO" id="GO:0006511">
    <property type="term" value="P:ubiquitin-dependent protein catabolic process"/>
    <property type="evidence" value="ECO:0007669"/>
    <property type="project" value="InterPro"/>
</dbReference>
<dbReference type="UniPathway" id="UPA00143"/>
<feature type="domain" description="U-box" evidence="12">
    <location>
        <begin position="1044"/>
        <end position="1118"/>
    </location>
</feature>
<keyword evidence="10" id="KW-0539">Nucleus</keyword>
<evidence type="ECO:0000313" key="13">
    <source>
        <dbReference type="EMBL" id="PMD27224.1"/>
    </source>
</evidence>
<sequence length="1134" mass="128064">MDNDQQPPSAPPEAPDAEKMDQIRRRRLEKLSGASTLMSAEKAQGVSGSSSSSTAPVPPEAPISTPKPKINITKAASPPLGSSSKVNVDPSNGADASIVRNAPAEKDLKRPRAKSDGQTSPRPKPPKKQAPVSVEESLEAYENRTLGGIFRITLDPTQTVDSSNHKLIYLPNLRQELEDEKAPLMLTKERLDSAILEAASTIPYSKGALDYLIPCWKRVMRTLKGLRGLSSAKDAILKEAKRLCMSNCVFAVEMPEFFGREPNPEIDSLTPYLLLEPAEERGISPDFLAEMEARFEEDESIKPMLRKAVIGLSQQLATLSMNDHYKPYVHALKALSQFPKFVTAIAEDPLFQMATSAPGIEKYTILGPFFRISPLQAEVTKEYFASPKTMDKRKIHTSQEALRLTLQTHQRDLLDIINLFVRASPEAKNKTLDWFAYIVNSNHKRRALRPNPAELSSDGFLMNVTVVLDGLCEPFMDATFSKVTRIDVDYLRRNPRVDISDETKLNADESASTKYYQTVASGTSNFISEVFFLTLAAHHYGSEATNSMLKSLDREIKYLADKVKELEAERPKFASSQVNMLRLDEQIRRVNDTIDKSMSFKFAVEGVLFDKVMQARSLTFMRVVTVWLLRIATQSGYTPDKTIKLPLPAEQPDAFRFLPEYVLEDIVGNFNFIFRFIPDVMISAVGDEVIALCITFLTNSEYIKNPYLKAKLVSLLFHGTWPVYHRTKGVLGDSLIGTKFANDHLLHALMKFYIEVESTGAHTQFYDKFNIRYEIFQVIKCIWTNTVYQERLTQESKTNTEFFLRFVNLLLNDATYVLDEALTKFPKIHDLEAELRLPNTLTAEERTAKEEELATAESQAQSYMQLTNETVSMMKLFTKTLSASFTMPEIVERVAAMVDYTLDTITGPKSLNLKVDDPKKYQFDAKTLLSEFIEIYLNLGVSESFVEAVAGDGRSYKPENFDRASRILRRHNLRSAEDLEAWEKLKERFKIAKELEDQNEEDLGDIPDEEGHYGFFVHAPSGTSVKQSCLGFFRSKDMVKGIKANRFRYLDPIMATLMKDPVILPISKQVIDRSTIRSHLLSDPHDPFNRSPLKIEDVIDDTALKEKIIAWRAEMMQKAKAARGDDNAMDTTDG</sequence>
<comment type="similarity">
    <text evidence="5">Belongs to the ubiquitin conjugation factor E4 family.</text>
</comment>
<keyword evidence="7" id="KW-0808">Transferase</keyword>
<name>A0A2J6QLT7_9HELO</name>
<dbReference type="STRING" id="1745343.A0A2J6QLT7"/>
<evidence type="ECO:0000313" key="14">
    <source>
        <dbReference type="Proteomes" id="UP000235672"/>
    </source>
</evidence>
<evidence type="ECO:0000256" key="4">
    <source>
        <dbReference type="ARBA" id="ARBA00004906"/>
    </source>
</evidence>
<keyword evidence="14" id="KW-1185">Reference proteome</keyword>
<dbReference type="InterPro" id="IPR019474">
    <property type="entry name" value="Ub_conjug_fac_E4_core"/>
</dbReference>
<dbReference type="GO" id="GO:0003755">
    <property type="term" value="F:peptidyl-prolyl cis-trans isomerase activity"/>
    <property type="evidence" value="ECO:0007669"/>
    <property type="project" value="UniProtKB-KW"/>
</dbReference>
<gene>
    <name evidence="13" type="ORF">NA56DRAFT_654068</name>
</gene>
<dbReference type="PANTHER" id="PTHR13931:SF2">
    <property type="entry name" value="UBIQUITIN CONJUGATION FACTOR E4 B"/>
    <property type="match status" value="1"/>
</dbReference>
<comment type="pathway">
    <text evidence="4">Protein modification; protein ubiquitination.</text>
</comment>
<dbReference type="PANTHER" id="PTHR13931">
    <property type="entry name" value="UBIQUITINATION FACTOR E4"/>
    <property type="match status" value="1"/>
</dbReference>
<keyword evidence="8" id="KW-0833">Ubl conjugation pathway</keyword>
<accession>A0A2J6QLT7</accession>
<evidence type="ECO:0000256" key="2">
    <source>
        <dbReference type="ARBA" id="ARBA00004123"/>
    </source>
</evidence>
<reference evidence="13 14" key="1">
    <citation type="submission" date="2016-05" db="EMBL/GenBank/DDBJ databases">
        <title>A degradative enzymes factory behind the ericoid mycorrhizal symbiosis.</title>
        <authorList>
            <consortium name="DOE Joint Genome Institute"/>
            <person name="Martino E."/>
            <person name="Morin E."/>
            <person name="Grelet G."/>
            <person name="Kuo A."/>
            <person name="Kohler A."/>
            <person name="Daghino S."/>
            <person name="Barry K."/>
            <person name="Choi C."/>
            <person name="Cichocki N."/>
            <person name="Clum A."/>
            <person name="Copeland A."/>
            <person name="Hainaut M."/>
            <person name="Haridas S."/>
            <person name="Labutti K."/>
            <person name="Lindquist E."/>
            <person name="Lipzen A."/>
            <person name="Khouja H.-R."/>
            <person name="Murat C."/>
            <person name="Ohm R."/>
            <person name="Olson A."/>
            <person name="Spatafora J."/>
            <person name="Veneault-Fourrey C."/>
            <person name="Henrissat B."/>
            <person name="Grigoriev I."/>
            <person name="Martin F."/>
            <person name="Perotto S."/>
        </authorList>
    </citation>
    <scope>NUCLEOTIDE SEQUENCE [LARGE SCALE GENOMIC DNA]</scope>
    <source>
        <strain evidence="13 14">UAMH 7357</strain>
    </source>
</reference>
<evidence type="ECO:0000256" key="11">
    <source>
        <dbReference type="SAM" id="MobiDB-lite"/>
    </source>
</evidence>
<evidence type="ECO:0000256" key="1">
    <source>
        <dbReference type="ARBA" id="ARBA00000900"/>
    </source>
</evidence>
<feature type="compositionally biased region" description="Basic and acidic residues" evidence="11">
    <location>
        <begin position="103"/>
        <end position="115"/>
    </location>
</feature>
<dbReference type="InterPro" id="IPR003613">
    <property type="entry name" value="Ubox_domain"/>
</dbReference>
<evidence type="ECO:0000256" key="6">
    <source>
        <dbReference type="ARBA" id="ARBA00022490"/>
    </source>
</evidence>
<dbReference type="GO" id="GO:0005737">
    <property type="term" value="C:cytoplasm"/>
    <property type="evidence" value="ECO:0007669"/>
    <property type="project" value="UniProtKB-SubCell"/>
</dbReference>
<keyword evidence="9" id="KW-0413">Isomerase</keyword>
<feature type="region of interest" description="Disordered" evidence="11">
    <location>
        <begin position="1"/>
        <end position="135"/>
    </location>
</feature>
<dbReference type="Gene3D" id="3.30.40.10">
    <property type="entry name" value="Zinc/RING finger domain, C3HC4 (zinc finger)"/>
    <property type="match status" value="1"/>
</dbReference>
<protein>
    <recommendedName>
        <fullName evidence="12">U-box domain-containing protein</fullName>
    </recommendedName>
</protein>
<evidence type="ECO:0000256" key="7">
    <source>
        <dbReference type="ARBA" id="ARBA00022679"/>
    </source>
</evidence>
<feature type="compositionally biased region" description="Polar residues" evidence="11">
    <location>
        <begin position="80"/>
        <end position="90"/>
    </location>
</feature>
<evidence type="ECO:0000256" key="3">
    <source>
        <dbReference type="ARBA" id="ARBA00004496"/>
    </source>
</evidence>
<dbReference type="Pfam" id="PF04564">
    <property type="entry name" value="U-box"/>
    <property type="match status" value="1"/>
</dbReference>